<accession>A0A087E529</accession>
<dbReference type="InterPro" id="IPR014717">
    <property type="entry name" value="Transl_elong_EF1B/ribsomal_bS6"/>
</dbReference>
<dbReference type="OrthoDB" id="3237162at2"/>
<dbReference type="Pfam" id="PF04350">
    <property type="entry name" value="PilO"/>
    <property type="match status" value="1"/>
</dbReference>
<feature type="transmembrane region" description="Helical" evidence="2">
    <location>
        <begin position="9"/>
        <end position="30"/>
    </location>
</feature>
<protein>
    <submittedName>
        <fullName evidence="3">Pilus assembly protein PilO</fullName>
    </submittedName>
</protein>
<dbReference type="GO" id="GO:0043107">
    <property type="term" value="P:type IV pilus-dependent motility"/>
    <property type="evidence" value="ECO:0007669"/>
    <property type="project" value="InterPro"/>
</dbReference>
<organism evidence="3 4">
    <name type="scientific">Bifidobacterium thermacidophilum subsp. thermacidophilum</name>
    <dbReference type="NCBI Taxonomy" id="79262"/>
    <lineage>
        <taxon>Bacteria</taxon>
        <taxon>Bacillati</taxon>
        <taxon>Actinomycetota</taxon>
        <taxon>Actinomycetes</taxon>
        <taxon>Bifidobacteriales</taxon>
        <taxon>Bifidobacteriaceae</taxon>
        <taxon>Bifidobacterium</taxon>
    </lineage>
</organism>
<evidence type="ECO:0000313" key="3">
    <source>
        <dbReference type="EMBL" id="KFJ02880.1"/>
    </source>
</evidence>
<dbReference type="RefSeq" id="WP_015450102.1">
    <property type="nucleotide sequence ID" value="NZ_JGZT01000006.1"/>
</dbReference>
<keyword evidence="2" id="KW-1133">Transmembrane helix</keyword>
<dbReference type="Proteomes" id="UP000029003">
    <property type="component" value="Unassembled WGS sequence"/>
</dbReference>
<sequence>MNFNKHKAIWIGLIVLIVIMLGVTWSSVIMPATQKVSAANAETAQIQKQNDKLQKDIDLLNTASANTTLYKNRLAELQRGIPTSYDQSAFIASLDGAATNSGTTIQSVSFGTAAAATLPSDASSQISAKKVVAVPVTISAQGGYDALRNFVDQVQRIDRIAVPTSVSYSVADDDSQSTVTINSNILAILNSGSTQTNASSDAIENATSGVSK</sequence>
<proteinExistence type="predicted"/>
<keyword evidence="2" id="KW-0812">Transmembrane</keyword>
<keyword evidence="2" id="KW-0472">Membrane</keyword>
<keyword evidence="1" id="KW-0175">Coiled coil</keyword>
<dbReference type="Gene3D" id="3.30.70.60">
    <property type="match status" value="1"/>
</dbReference>
<name>A0A087E529_9BIFI</name>
<feature type="coiled-coil region" evidence="1">
    <location>
        <begin position="36"/>
        <end position="63"/>
    </location>
</feature>
<gene>
    <name evidence="3" type="ORF">THER5_1350</name>
</gene>
<dbReference type="AlphaFoldDB" id="A0A087E529"/>
<dbReference type="GO" id="GO:0043683">
    <property type="term" value="P:type IV pilus assembly"/>
    <property type="evidence" value="ECO:0007669"/>
    <property type="project" value="InterPro"/>
</dbReference>
<evidence type="ECO:0000313" key="4">
    <source>
        <dbReference type="Proteomes" id="UP000029003"/>
    </source>
</evidence>
<evidence type="ECO:0000256" key="1">
    <source>
        <dbReference type="SAM" id="Coils"/>
    </source>
</evidence>
<reference evidence="3 4" key="1">
    <citation type="submission" date="2014-03" db="EMBL/GenBank/DDBJ databases">
        <title>Genomics of Bifidobacteria.</title>
        <authorList>
            <person name="Ventura M."/>
            <person name="Milani C."/>
            <person name="Lugli G.A."/>
        </authorList>
    </citation>
    <scope>NUCLEOTIDE SEQUENCE [LARGE SCALE GENOMIC DNA]</scope>
    <source>
        <strain evidence="3 4">LMG 21395</strain>
    </source>
</reference>
<dbReference type="InterPro" id="IPR007445">
    <property type="entry name" value="PilO"/>
</dbReference>
<comment type="caution">
    <text evidence="3">The sequence shown here is derived from an EMBL/GenBank/DDBJ whole genome shotgun (WGS) entry which is preliminary data.</text>
</comment>
<dbReference type="EMBL" id="JGZT01000006">
    <property type="protein sequence ID" value="KFJ02880.1"/>
    <property type="molecule type" value="Genomic_DNA"/>
</dbReference>
<evidence type="ECO:0000256" key="2">
    <source>
        <dbReference type="SAM" id="Phobius"/>
    </source>
</evidence>